<keyword evidence="2" id="KW-0805">Transcription regulation</keyword>
<reference evidence="8" key="1">
    <citation type="submission" date="2019-12" db="EMBL/GenBank/DDBJ databases">
        <authorList>
            <person name="Scholes J."/>
        </authorList>
    </citation>
    <scope>NUCLEOTIDE SEQUENCE</scope>
</reference>
<feature type="coiled-coil region" evidence="5">
    <location>
        <begin position="124"/>
        <end position="172"/>
    </location>
</feature>
<dbReference type="PANTHER" id="PTHR46133">
    <property type="entry name" value="BHLH TRANSCRIPTION FACTOR"/>
    <property type="match status" value="1"/>
</dbReference>
<dbReference type="SMART" id="SM00353">
    <property type="entry name" value="HLH"/>
    <property type="match status" value="1"/>
</dbReference>
<dbReference type="GO" id="GO:0005634">
    <property type="term" value="C:nucleus"/>
    <property type="evidence" value="ECO:0007669"/>
    <property type="project" value="UniProtKB-SubCell"/>
</dbReference>
<dbReference type="InterPro" id="IPR044818">
    <property type="entry name" value="ILR3-like"/>
</dbReference>
<evidence type="ECO:0000256" key="1">
    <source>
        <dbReference type="ARBA" id="ARBA00004123"/>
    </source>
</evidence>
<dbReference type="Pfam" id="PF00010">
    <property type="entry name" value="HLH"/>
    <property type="match status" value="1"/>
</dbReference>
<keyword evidence="3" id="KW-0804">Transcription</keyword>
<gene>
    <name evidence="8" type="ORF">SHERM_10006</name>
</gene>
<dbReference type="AlphaFoldDB" id="A0A9N7MJQ3"/>
<feature type="region of interest" description="Disordered" evidence="6">
    <location>
        <begin position="54"/>
        <end position="84"/>
    </location>
</feature>
<dbReference type="CDD" id="cd11446">
    <property type="entry name" value="bHLH_AtILR3_like"/>
    <property type="match status" value="1"/>
</dbReference>
<dbReference type="PROSITE" id="PS50888">
    <property type="entry name" value="BHLH"/>
    <property type="match status" value="1"/>
</dbReference>
<evidence type="ECO:0000313" key="9">
    <source>
        <dbReference type="Proteomes" id="UP001153555"/>
    </source>
</evidence>
<dbReference type="GO" id="GO:0003700">
    <property type="term" value="F:DNA-binding transcription factor activity"/>
    <property type="evidence" value="ECO:0007669"/>
    <property type="project" value="InterPro"/>
</dbReference>
<evidence type="ECO:0000256" key="2">
    <source>
        <dbReference type="ARBA" id="ARBA00023015"/>
    </source>
</evidence>
<dbReference type="GO" id="GO:0006879">
    <property type="term" value="P:intracellular iron ion homeostasis"/>
    <property type="evidence" value="ECO:0007669"/>
    <property type="project" value="InterPro"/>
</dbReference>
<dbReference type="OrthoDB" id="515493at2759"/>
<protein>
    <submittedName>
        <fullName evidence="8">Transcription factor bHLH104</fullName>
    </submittedName>
</protein>
<evidence type="ECO:0000313" key="8">
    <source>
        <dbReference type="EMBL" id="CAA0807140.1"/>
    </source>
</evidence>
<keyword evidence="9" id="KW-1185">Reference proteome</keyword>
<dbReference type="SUPFAM" id="SSF47459">
    <property type="entry name" value="HLH, helix-loop-helix DNA-binding domain"/>
    <property type="match status" value="1"/>
</dbReference>
<accession>A0A9N7MJQ3</accession>
<organism evidence="8 9">
    <name type="scientific">Striga hermonthica</name>
    <name type="common">Purple witchweed</name>
    <name type="synonym">Buchnera hermonthica</name>
    <dbReference type="NCBI Taxonomy" id="68872"/>
    <lineage>
        <taxon>Eukaryota</taxon>
        <taxon>Viridiplantae</taxon>
        <taxon>Streptophyta</taxon>
        <taxon>Embryophyta</taxon>
        <taxon>Tracheophyta</taxon>
        <taxon>Spermatophyta</taxon>
        <taxon>Magnoliopsida</taxon>
        <taxon>eudicotyledons</taxon>
        <taxon>Gunneridae</taxon>
        <taxon>Pentapetalae</taxon>
        <taxon>asterids</taxon>
        <taxon>lamiids</taxon>
        <taxon>Lamiales</taxon>
        <taxon>Orobanchaceae</taxon>
        <taxon>Buchnereae</taxon>
        <taxon>Striga</taxon>
    </lineage>
</organism>
<dbReference type="Gene3D" id="4.10.280.10">
    <property type="entry name" value="Helix-loop-helix DNA-binding domain"/>
    <property type="match status" value="1"/>
</dbReference>
<sequence length="231" mass="26068">MDKSHVDSLGENCWCDVVDYSTLLELDDVASLPDKLNPQLHSDNGGVAVDVITSQQGSDSAEREGPSKRGRGNPYVRMGAKASRERMRREKLNDRFLELSAVLEPGKPVKVEKLAILGDAIRALKQLKAESHKYVEMNRKLSEEIKNLKAEKIELREEKLMLKADKERMEQHLKSTFVPPTGFMPGNSPVFQVEAKKMQMIPSYGFVPMWHYLPPSTQDTSQDHQLRPPAA</sequence>
<dbReference type="GO" id="GO:0046983">
    <property type="term" value="F:protein dimerization activity"/>
    <property type="evidence" value="ECO:0007669"/>
    <property type="project" value="InterPro"/>
</dbReference>
<keyword evidence="5" id="KW-0175">Coiled coil</keyword>
<dbReference type="Proteomes" id="UP001153555">
    <property type="component" value="Unassembled WGS sequence"/>
</dbReference>
<evidence type="ECO:0000259" key="7">
    <source>
        <dbReference type="PROSITE" id="PS50888"/>
    </source>
</evidence>
<dbReference type="InterPro" id="IPR011598">
    <property type="entry name" value="bHLH_dom"/>
</dbReference>
<evidence type="ECO:0000256" key="5">
    <source>
        <dbReference type="SAM" id="Coils"/>
    </source>
</evidence>
<dbReference type="InterPro" id="IPR036638">
    <property type="entry name" value="HLH_DNA-bd_sf"/>
</dbReference>
<dbReference type="PANTHER" id="PTHR46133:SF9">
    <property type="entry name" value="TRANSCRIPTION FACTOR BHLH104"/>
    <property type="match status" value="1"/>
</dbReference>
<proteinExistence type="predicted"/>
<evidence type="ECO:0000256" key="4">
    <source>
        <dbReference type="ARBA" id="ARBA00023242"/>
    </source>
</evidence>
<name>A0A9N7MJQ3_STRHE</name>
<evidence type="ECO:0000256" key="6">
    <source>
        <dbReference type="SAM" id="MobiDB-lite"/>
    </source>
</evidence>
<comment type="caution">
    <text evidence="8">The sequence shown here is derived from an EMBL/GenBank/DDBJ whole genome shotgun (WGS) entry which is preliminary data.</text>
</comment>
<evidence type="ECO:0000256" key="3">
    <source>
        <dbReference type="ARBA" id="ARBA00023163"/>
    </source>
</evidence>
<dbReference type="EMBL" id="CACSLK010000984">
    <property type="protein sequence ID" value="CAA0807140.1"/>
    <property type="molecule type" value="Genomic_DNA"/>
</dbReference>
<feature type="domain" description="BHLH" evidence="7">
    <location>
        <begin position="76"/>
        <end position="127"/>
    </location>
</feature>
<keyword evidence="4" id="KW-0539">Nucleus</keyword>
<comment type="subcellular location">
    <subcellularLocation>
        <location evidence="1">Nucleus</location>
    </subcellularLocation>
</comment>